<sequence length="81" mass="9176">IFERLRTRIPDNFYVVSDTAFPRGPISIKGKIVAPMKGGERIPADPQAQALVMSKNRQLLSFRQTAEWGMRTIQGSFGRLR</sequence>
<proteinExistence type="predicted"/>
<dbReference type="Proteomes" id="UP001163835">
    <property type="component" value="Unassembled WGS sequence"/>
</dbReference>
<feature type="non-terminal residue" evidence="1">
    <location>
        <position position="81"/>
    </location>
</feature>
<accession>A0ACC1TFM0</accession>
<name>A0ACC1TFM0_9AGAR</name>
<organism evidence="1 2">
    <name type="scientific">Lentinula aff. lateritia</name>
    <dbReference type="NCBI Taxonomy" id="2804960"/>
    <lineage>
        <taxon>Eukaryota</taxon>
        <taxon>Fungi</taxon>
        <taxon>Dikarya</taxon>
        <taxon>Basidiomycota</taxon>
        <taxon>Agaricomycotina</taxon>
        <taxon>Agaricomycetes</taxon>
        <taxon>Agaricomycetidae</taxon>
        <taxon>Agaricales</taxon>
        <taxon>Marasmiineae</taxon>
        <taxon>Omphalotaceae</taxon>
        <taxon>Lentinula</taxon>
    </lineage>
</organism>
<reference evidence="1" key="1">
    <citation type="submission" date="2022-09" db="EMBL/GenBank/DDBJ databases">
        <title>A Global Phylogenomic Analysis of the Shiitake Genus Lentinula.</title>
        <authorList>
            <consortium name="DOE Joint Genome Institute"/>
            <person name="Sierra-Patev S."/>
            <person name="Min B."/>
            <person name="Naranjo-Ortiz M."/>
            <person name="Looney B."/>
            <person name="Konkel Z."/>
            <person name="Slot J.C."/>
            <person name="Sakamoto Y."/>
            <person name="Steenwyk J.L."/>
            <person name="Rokas A."/>
            <person name="Carro J."/>
            <person name="Camarero S."/>
            <person name="Ferreira P."/>
            <person name="Molpeceres G."/>
            <person name="Ruiz-Duenas F.J."/>
            <person name="Serrano A."/>
            <person name="Henrissat B."/>
            <person name="Drula E."/>
            <person name="Hughes K.W."/>
            <person name="Mata J.L."/>
            <person name="Ishikawa N.K."/>
            <person name="Vargas-Isla R."/>
            <person name="Ushijima S."/>
            <person name="Smith C.A."/>
            <person name="Ahrendt S."/>
            <person name="Andreopoulos W."/>
            <person name="He G."/>
            <person name="Labutti K."/>
            <person name="Lipzen A."/>
            <person name="Ng V."/>
            <person name="Riley R."/>
            <person name="Sandor L."/>
            <person name="Barry K."/>
            <person name="Martinez A.T."/>
            <person name="Xiao Y."/>
            <person name="Gibbons J.G."/>
            <person name="Terashima K."/>
            <person name="Grigoriev I.V."/>
            <person name="Hibbett D.S."/>
        </authorList>
    </citation>
    <scope>NUCLEOTIDE SEQUENCE</scope>
    <source>
        <strain evidence="1">TMI1499</strain>
    </source>
</reference>
<comment type="caution">
    <text evidence="1">The sequence shown here is derived from an EMBL/GenBank/DDBJ whole genome shotgun (WGS) entry which is preliminary data.</text>
</comment>
<evidence type="ECO:0000313" key="2">
    <source>
        <dbReference type="Proteomes" id="UP001163835"/>
    </source>
</evidence>
<feature type="non-terminal residue" evidence="1">
    <location>
        <position position="1"/>
    </location>
</feature>
<protein>
    <submittedName>
        <fullName evidence="1">Uncharacterized protein</fullName>
    </submittedName>
</protein>
<dbReference type="EMBL" id="MU797435">
    <property type="protein sequence ID" value="KAJ3803516.1"/>
    <property type="molecule type" value="Genomic_DNA"/>
</dbReference>
<keyword evidence="2" id="KW-1185">Reference proteome</keyword>
<evidence type="ECO:0000313" key="1">
    <source>
        <dbReference type="EMBL" id="KAJ3803516.1"/>
    </source>
</evidence>
<gene>
    <name evidence="1" type="ORF">F5876DRAFT_13917</name>
</gene>